<feature type="transmembrane region" description="Helical" evidence="1">
    <location>
        <begin position="6"/>
        <end position="26"/>
    </location>
</feature>
<evidence type="ECO:0000313" key="4">
    <source>
        <dbReference type="Proteomes" id="UP000070250"/>
    </source>
</evidence>
<dbReference type="SUPFAM" id="SSF103481">
    <property type="entry name" value="Multidrug resistance efflux transporter EmrE"/>
    <property type="match status" value="1"/>
</dbReference>
<sequence length="140" mass="14476">MDRWIWYAIVSMVFAGATGVVAKLGLTGISAELGLAVRTSVVFLIVLATAAVIVPRSELQSLTAVNLGWLALSGALAAISWIFYYKAIHAGEVATVALIDKGSVVVAVVLAFLILKEPITAAKLVGGSLMVLGLVVVARG</sequence>
<feature type="transmembrane region" description="Helical" evidence="1">
    <location>
        <begin position="66"/>
        <end position="84"/>
    </location>
</feature>
<dbReference type="AlphaFoldDB" id="A0A127FCA7"/>
<feature type="transmembrane region" description="Helical" evidence="1">
    <location>
        <begin position="33"/>
        <end position="54"/>
    </location>
</feature>
<dbReference type="GO" id="GO:0016020">
    <property type="term" value="C:membrane"/>
    <property type="evidence" value="ECO:0007669"/>
    <property type="project" value="InterPro"/>
</dbReference>
<evidence type="ECO:0000313" key="3">
    <source>
        <dbReference type="EMBL" id="AMN48033.1"/>
    </source>
</evidence>
<protein>
    <submittedName>
        <fullName evidence="3">Membrane protein</fullName>
    </submittedName>
</protein>
<dbReference type="EMBL" id="CP011971">
    <property type="protein sequence ID" value="AMN48033.1"/>
    <property type="molecule type" value="Genomic_DNA"/>
</dbReference>
<keyword evidence="1" id="KW-0472">Membrane</keyword>
<name>A0A127FCA7_STEDE</name>
<dbReference type="Proteomes" id="UP000070250">
    <property type="component" value="Chromosome"/>
</dbReference>
<feature type="transmembrane region" description="Helical" evidence="1">
    <location>
        <begin position="96"/>
        <end position="115"/>
    </location>
</feature>
<dbReference type="STRING" id="465721.ACG33_13180"/>
<keyword evidence="1" id="KW-0812">Transmembrane</keyword>
<dbReference type="RefSeq" id="WP_066921886.1">
    <property type="nucleotide sequence ID" value="NZ_CP011971.1"/>
</dbReference>
<evidence type="ECO:0000259" key="2">
    <source>
        <dbReference type="Pfam" id="PF00892"/>
    </source>
</evidence>
<gene>
    <name evidence="3" type="ORF">ACG33_13180</name>
</gene>
<proteinExistence type="predicted"/>
<evidence type="ECO:0000256" key="1">
    <source>
        <dbReference type="SAM" id="Phobius"/>
    </source>
</evidence>
<dbReference type="Pfam" id="PF00892">
    <property type="entry name" value="EamA"/>
    <property type="match status" value="1"/>
</dbReference>
<dbReference type="KEGG" id="sdf:ACG33_13180"/>
<keyword evidence="4" id="KW-1185">Reference proteome</keyword>
<dbReference type="InterPro" id="IPR037185">
    <property type="entry name" value="EmrE-like"/>
</dbReference>
<keyword evidence="1" id="KW-1133">Transmembrane helix</keyword>
<feature type="domain" description="EamA" evidence="2">
    <location>
        <begin position="3"/>
        <end position="138"/>
    </location>
</feature>
<dbReference type="Gene3D" id="1.10.3730.20">
    <property type="match status" value="1"/>
</dbReference>
<dbReference type="InterPro" id="IPR000620">
    <property type="entry name" value="EamA_dom"/>
</dbReference>
<dbReference type="OrthoDB" id="9806718at2"/>
<accession>A0A127FCA7</accession>
<feature type="transmembrane region" description="Helical" evidence="1">
    <location>
        <begin position="121"/>
        <end position="138"/>
    </location>
</feature>
<organism evidence="3 4">
    <name type="scientific">Steroidobacter denitrificans</name>
    <dbReference type="NCBI Taxonomy" id="465721"/>
    <lineage>
        <taxon>Bacteria</taxon>
        <taxon>Pseudomonadati</taxon>
        <taxon>Pseudomonadota</taxon>
        <taxon>Gammaproteobacteria</taxon>
        <taxon>Steroidobacterales</taxon>
        <taxon>Steroidobacteraceae</taxon>
        <taxon>Steroidobacter</taxon>
    </lineage>
</organism>
<dbReference type="PATRIC" id="fig|465721.4.peg.2819"/>
<reference evidence="3 4" key="1">
    <citation type="submission" date="2015-06" db="EMBL/GenBank/DDBJ databases">
        <title>A Comprehensive Approach to Explore the Metabolic and Phylogenetic Diversity of Bacterial Steroid Degradation in the Environment: Testosterone as an Example.</title>
        <authorList>
            <person name="Yang F.-C."/>
            <person name="Chen Y.-L."/>
            <person name="Yu C.-P."/>
            <person name="Tang S.-L."/>
            <person name="Wang P.-H."/>
            <person name="Ismail W."/>
            <person name="Wang C.-H."/>
            <person name="Yang C.-Y."/>
            <person name="Chiang Y.-R."/>
        </authorList>
    </citation>
    <scope>NUCLEOTIDE SEQUENCE [LARGE SCALE GENOMIC DNA]</scope>
    <source>
        <strain evidence="3 4">DSM 18526</strain>
    </source>
</reference>